<evidence type="ECO:0008006" key="4">
    <source>
        <dbReference type="Google" id="ProtNLM"/>
    </source>
</evidence>
<dbReference type="RefSeq" id="WP_248668932.1">
    <property type="nucleotide sequence ID" value="NZ_JALPRX010000097.1"/>
</dbReference>
<accession>A0A9X2BX48</accession>
<sequence>MHRPEQERQEGTMPPRGGTPGEGMPAAGPRGGLPRLLRLAALLPLLLLGAAGKPPPADAGGGYAAPPQGGYAAPPQGGYAAPPQGGYAAPPQGGYAAPPQGGYAAPPQGGYASPGTGRAMPAYPPRQLAATRFHAVLVAGDGSLPVFDNAVSGVQRGLLAAGVPPAAMQRLSSQPAVVAEGQARPASVPAVLAAVAAMRPGPGEGCLVFATSHGAHNGGFIVGGSTGGLLFPAQLDAALQQGCGDAPTVVVISACFSGGFARGPMARPNRIVLTAARPDRPSFGCGAGYTHTVFDGCLLGALDRDAASGWVAVGRATRGCVERAEAEMGERPSEPQAYVGPAVAEGLAVPFRAGTLMAAPAGPPGAGTGPGGKPGRAPGTMPVPAMPPQALPGPAMPPPAMPGPGGKPMPL</sequence>
<name>A0A9X2BX48_9PROT</name>
<dbReference type="GO" id="GO:0006508">
    <property type="term" value="P:proteolysis"/>
    <property type="evidence" value="ECO:0007669"/>
    <property type="project" value="InterPro"/>
</dbReference>
<dbReference type="Pfam" id="PF01650">
    <property type="entry name" value="Peptidase_C13"/>
    <property type="match status" value="1"/>
</dbReference>
<evidence type="ECO:0000256" key="1">
    <source>
        <dbReference type="SAM" id="MobiDB-lite"/>
    </source>
</evidence>
<feature type="compositionally biased region" description="Basic and acidic residues" evidence="1">
    <location>
        <begin position="1"/>
        <end position="10"/>
    </location>
</feature>
<feature type="compositionally biased region" description="Gly residues" evidence="1">
    <location>
        <begin position="364"/>
        <end position="374"/>
    </location>
</feature>
<reference evidence="2" key="1">
    <citation type="submission" date="2022-04" db="EMBL/GenBank/DDBJ databases">
        <title>Roseomonas acroporae sp. nov., isolated from coral Acropora digitifera.</title>
        <authorList>
            <person name="Sun H."/>
        </authorList>
    </citation>
    <scope>NUCLEOTIDE SEQUENCE</scope>
    <source>
        <strain evidence="2">NAR14</strain>
    </source>
</reference>
<feature type="compositionally biased region" description="Pro residues" evidence="1">
    <location>
        <begin position="384"/>
        <end position="411"/>
    </location>
</feature>
<dbReference type="EMBL" id="JALPRX010000097">
    <property type="protein sequence ID" value="MCK8786821.1"/>
    <property type="molecule type" value="Genomic_DNA"/>
</dbReference>
<dbReference type="AlphaFoldDB" id="A0A9X2BX48"/>
<dbReference type="GO" id="GO:0008233">
    <property type="term" value="F:peptidase activity"/>
    <property type="evidence" value="ECO:0007669"/>
    <property type="project" value="InterPro"/>
</dbReference>
<dbReference type="InterPro" id="IPR001096">
    <property type="entry name" value="Peptidase_C13"/>
</dbReference>
<dbReference type="Proteomes" id="UP001139516">
    <property type="component" value="Unassembled WGS sequence"/>
</dbReference>
<feature type="region of interest" description="Disordered" evidence="1">
    <location>
        <begin position="74"/>
        <end position="118"/>
    </location>
</feature>
<gene>
    <name evidence="2" type="ORF">M0638_20830</name>
</gene>
<evidence type="ECO:0000313" key="3">
    <source>
        <dbReference type="Proteomes" id="UP001139516"/>
    </source>
</evidence>
<comment type="caution">
    <text evidence="2">The sequence shown here is derived from an EMBL/GenBank/DDBJ whole genome shotgun (WGS) entry which is preliminary data.</text>
</comment>
<feature type="region of interest" description="Disordered" evidence="1">
    <location>
        <begin position="360"/>
        <end position="411"/>
    </location>
</feature>
<feature type="compositionally biased region" description="Low complexity" evidence="1">
    <location>
        <begin position="74"/>
        <end position="115"/>
    </location>
</feature>
<organism evidence="2 3">
    <name type="scientific">Roseomonas acroporae</name>
    <dbReference type="NCBI Taxonomy" id="2937791"/>
    <lineage>
        <taxon>Bacteria</taxon>
        <taxon>Pseudomonadati</taxon>
        <taxon>Pseudomonadota</taxon>
        <taxon>Alphaproteobacteria</taxon>
        <taxon>Acetobacterales</taxon>
        <taxon>Roseomonadaceae</taxon>
        <taxon>Roseomonas</taxon>
    </lineage>
</organism>
<feature type="region of interest" description="Disordered" evidence="1">
    <location>
        <begin position="1"/>
        <end position="32"/>
    </location>
</feature>
<protein>
    <recommendedName>
        <fullName evidence="4">Peptidase C13-like protein</fullName>
    </recommendedName>
</protein>
<proteinExistence type="predicted"/>
<keyword evidence="3" id="KW-1185">Reference proteome</keyword>
<evidence type="ECO:0000313" key="2">
    <source>
        <dbReference type="EMBL" id="MCK8786821.1"/>
    </source>
</evidence>